<dbReference type="PIRSF" id="PIRSF000428">
    <property type="entry name" value="P_Ac_trans"/>
    <property type="match status" value="1"/>
</dbReference>
<feature type="domain" description="Phosphate acetyl/butaryl transferase" evidence="9">
    <location>
        <begin position="3"/>
        <end position="327"/>
    </location>
</feature>
<dbReference type="InterPro" id="IPR042113">
    <property type="entry name" value="P_AcTrfase_dom1"/>
</dbReference>
<dbReference type="InterPro" id="IPR050500">
    <property type="entry name" value="Phos_Acetyltrans/Butyryltrans"/>
</dbReference>
<comment type="caution">
    <text evidence="10">The sequence shown here is derived from an EMBL/GenBank/DDBJ whole genome shotgun (WGS) entry which is preliminary data.</text>
</comment>
<keyword evidence="11" id="KW-1185">Reference proteome</keyword>
<dbReference type="InterPro" id="IPR004614">
    <property type="entry name" value="P_AcTrfase"/>
</dbReference>
<comment type="similarity">
    <text evidence="3">Belongs to the phosphate acetyltransferase and butyryltransferase family.</text>
</comment>
<dbReference type="RefSeq" id="WP_130991151.1">
    <property type="nucleotide sequence ID" value="NZ_SISK01000006.1"/>
</dbReference>
<dbReference type="NCBIfam" id="TIGR00651">
    <property type="entry name" value="pta"/>
    <property type="match status" value="1"/>
</dbReference>
<dbReference type="PANTHER" id="PTHR43356">
    <property type="entry name" value="PHOSPHATE ACETYLTRANSFERASE"/>
    <property type="match status" value="1"/>
</dbReference>
<dbReference type="InterPro" id="IPR002505">
    <property type="entry name" value="PTA_PTB"/>
</dbReference>
<evidence type="ECO:0000256" key="3">
    <source>
        <dbReference type="ARBA" id="ARBA00005656"/>
    </source>
</evidence>
<proteinExistence type="inferred from homology"/>
<evidence type="ECO:0000313" key="10">
    <source>
        <dbReference type="EMBL" id="TBN39949.1"/>
    </source>
</evidence>
<evidence type="ECO:0000256" key="1">
    <source>
        <dbReference type="ARBA" id="ARBA00000705"/>
    </source>
</evidence>
<dbReference type="InterPro" id="IPR012147">
    <property type="entry name" value="P_Ac_Bu_trans"/>
</dbReference>
<dbReference type="Pfam" id="PF01515">
    <property type="entry name" value="PTA_PTB"/>
    <property type="match status" value="1"/>
</dbReference>
<keyword evidence="7 10" id="KW-0012">Acyltransferase</keyword>
<keyword evidence="6 10" id="KW-0808">Transferase</keyword>
<organism evidence="10 11">
    <name type="scientific">Paracoccus subflavus</name>
    <dbReference type="NCBI Taxonomy" id="2528244"/>
    <lineage>
        <taxon>Bacteria</taxon>
        <taxon>Pseudomonadati</taxon>
        <taxon>Pseudomonadota</taxon>
        <taxon>Alphaproteobacteria</taxon>
        <taxon>Rhodobacterales</taxon>
        <taxon>Paracoccaceae</taxon>
        <taxon>Paracoccus</taxon>
    </lineage>
</organism>
<dbReference type="SUPFAM" id="SSF53659">
    <property type="entry name" value="Isocitrate/Isopropylmalate dehydrogenase-like"/>
    <property type="match status" value="1"/>
</dbReference>
<dbReference type="Gene3D" id="3.40.50.10950">
    <property type="match status" value="1"/>
</dbReference>
<evidence type="ECO:0000313" key="11">
    <source>
        <dbReference type="Proteomes" id="UP000293520"/>
    </source>
</evidence>
<evidence type="ECO:0000256" key="7">
    <source>
        <dbReference type="ARBA" id="ARBA00023315"/>
    </source>
</evidence>
<dbReference type="NCBIfam" id="NF007233">
    <property type="entry name" value="PRK09653.1"/>
    <property type="match status" value="1"/>
</dbReference>
<dbReference type="InterPro" id="IPR042112">
    <property type="entry name" value="P_AcTrfase_dom2"/>
</dbReference>
<dbReference type="EC" id="2.3.1.8" evidence="4"/>
<evidence type="ECO:0000256" key="8">
    <source>
        <dbReference type="ARBA" id="ARBA00031108"/>
    </source>
</evidence>
<name>A0A4Q9G0Z9_9RHOB</name>
<dbReference type="Gene3D" id="3.40.50.10750">
    <property type="entry name" value="Isocitrate/Isopropylmalate dehydrogenase-like"/>
    <property type="match status" value="1"/>
</dbReference>
<dbReference type="Proteomes" id="UP000293520">
    <property type="component" value="Unassembled WGS sequence"/>
</dbReference>
<comment type="pathway">
    <text evidence="2">Metabolic intermediate biosynthesis; acetyl-CoA biosynthesis; acetyl-CoA from acetate: step 2/2.</text>
</comment>
<evidence type="ECO:0000256" key="5">
    <source>
        <dbReference type="ARBA" id="ARBA00021528"/>
    </source>
</evidence>
<evidence type="ECO:0000256" key="2">
    <source>
        <dbReference type="ARBA" id="ARBA00004989"/>
    </source>
</evidence>
<evidence type="ECO:0000259" key="9">
    <source>
        <dbReference type="Pfam" id="PF01515"/>
    </source>
</evidence>
<dbReference type="OrthoDB" id="9808984at2"/>
<evidence type="ECO:0000256" key="6">
    <source>
        <dbReference type="ARBA" id="ARBA00022679"/>
    </source>
</evidence>
<dbReference type="GO" id="GO:0008959">
    <property type="term" value="F:phosphate acetyltransferase activity"/>
    <property type="evidence" value="ECO:0007669"/>
    <property type="project" value="UniProtKB-EC"/>
</dbReference>
<sequence>MRLLQDILDRARAARRHIVLPEGQDIRVMRAAVLAVDQGLARITLIGPKGPITQGLADLGRREAEDLRIVDPADDQATEPLADLYHHLRRSKGISPSDAVQAARLPHLRAALMVRAGMADGTLGGAVLPTTDIVRAALQIIGPASGNRLVSSYFLMIFQDRATGEGRACVFSDAGLVVDPDAEQLAEIALASAASFGQLCAQEPRVAMLSFSTHGSATHPLTDKVAAATRIARARAPELLIDGELQFDAAFVPDVARTKASASPIAGRANVFVFPNLDAGNIGYKIAQRIGGAIALGPILQGLARPANDLSRGCDADDIRYMIAVTALQAQSMSFQAVENTVLPACSIPDPQGIAPL</sequence>
<evidence type="ECO:0000256" key="4">
    <source>
        <dbReference type="ARBA" id="ARBA00012707"/>
    </source>
</evidence>
<accession>A0A4Q9G0Z9</accession>
<protein>
    <recommendedName>
        <fullName evidence="5">Phosphate acetyltransferase</fullName>
        <ecNumber evidence="4">2.3.1.8</ecNumber>
    </recommendedName>
    <alternativeName>
        <fullName evidence="8">Phosphotransacetylase</fullName>
    </alternativeName>
</protein>
<dbReference type="AlphaFoldDB" id="A0A4Q9G0Z9"/>
<comment type="catalytic activity">
    <reaction evidence="1">
        <text>acetyl-CoA + phosphate = acetyl phosphate + CoA</text>
        <dbReference type="Rhea" id="RHEA:19521"/>
        <dbReference type="ChEBI" id="CHEBI:22191"/>
        <dbReference type="ChEBI" id="CHEBI:43474"/>
        <dbReference type="ChEBI" id="CHEBI:57287"/>
        <dbReference type="ChEBI" id="CHEBI:57288"/>
        <dbReference type="EC" id="2.3.1.8"/>
    </reaction>
</comment>
<dbReference type="PANTHER" id="PTHR43356:SF3">
    <property type="entry name" value="PHOSPHATE ACETYLTRANSFERASE"/>
    <property type="match status" value="1"/>
</dbReference>
<reference evidence="10 11" key="1">
    <citation type="submission" date="2019-02" db="EMBL/GenBank/DDBJ databases">
        <title>Paracoccus subflavus sp. nov., isolated from marine sediment of the Pacific Ocean.</title>
        <authorList>
            <person name="Zhang G."/>
        </authorList>
    </citation>
    <scope>NUCLEOTIDE SEQUENCE [LARGE SCALE GENOMIC DNA]</scope>
    <source>
        <strain evidence="10 11">GY0581</strain>
    </source>
</reference>
<dbReference type="EMBL" id="SISK01000006">
    <property type="protein sequence ID" value="TBN39949.1"/>
    <property type="molecule type" value="Genomic_DNA"/>
</dbReference>
<gene>
    <name evidence="10" type="primary">pta</name>
    <name evidence="10" type="ORF">EYE42_09845</name>
</gene>